<protein>
    <submittedName>
        <fullName evidence="1">Uncharacterized protein</fullName>
    </submittedName>
</protein>
<evidence type="ECO:0000313" key="2">
    <source>
        <dbReference type="Proteomes" id="UP000238442"/>
    </source>
</evidence>
<dbReference type="OrthoDB" id="1413291at2"/>
<name>A0A2S0HTU5_9FLAO</name>
<dbReference type="EMBL" id="CP027062">
    <property type="protein sequence ID" value="AVI50045.1"/>
    <property type="molecule type" value="Genomic_DNA"/>
</dbReference>
<sequence length="270" mass="29715">MKKFLFIVFLTSSCLINAQGRLDGFYRGNNNGSLVMGLGFEDGQKYFAGESTAKLDLSRSVFYSSIFGAYGITDHLDANVTIPYIVSDDNANFQDIAIYLKYRVAVVSTSSGRLEFSIGGGFATNLTEYDLGGLNDIGQQATVIDTRGLIHYQWNSGWFATAQSGFSFKSNPTPNSIPFTFKTGKATSNWYYDVYYDFQHSFGGTDYLSTPPPQDFRNFGVNFQKVGGTIYRPFSASFGVYASLSYVFDGRNIFKGPGYGVGAVYNFGGN</sequence>
<evidence type="ECO:0000313" key="1">
    <source>
        <dbReference type="EMBL" id="AVI50045.1"/>
    </source>
</evidence>
<proteinExistence type="predicted"/>
<dbReference type="RefSeq" id="WP_105214532.1">
    <property type="nucleotide sequence ID" value="NZ_CP027062.1"/>
</dbReference>
<accession>A0A2S0HTU5</accession>
<keyword evidence="2" id="KW-1185">Reference proteome</keyword>
<organism evidence="1 2">
    <name type="scientific">Pukyongia salina</name>
    <dbReference type="NCBI Taxonomy" id="2094025"/>
    <lineage>
        <taxon>Bacteria</taxon>
        <taxon>Pseudomonadati</taxon>
        <taxon>Bacteroidota</taxon>
        <taxon>Flavobacteriia</taxon>
        <taxon>Flavobacteriales</taxon>
        <taxon>Flavobacteriaceae</taxon>
        <taxon>Pukyongia</taxon>
    </lineage>
</organism>
<gene>
    <name evidence="1" type="ORF">C5O00_02225</name>
</gene>
<dbReference type="KEGG" id="aue:C5O00_02225"/>
<dbReference type="Proteomes" id="UP000238442">
    <property type="component" value="Chromosome"/>
</dbReference>
<reference evidence="1 2" key="1">
    <citation type="submission" date="2018-02" db="EMBL/GenBank/DDBJ databases">
        <title>Genomic analysis of the strain RR4-38 isolated from a seawater recirculating aquaculture system.</title>
        <authorList>
            <person name="Kim Y.-S."/>
            <person name="Jang Y.H."/>
            <person name="Kim K.-H."/>
        </authorList>
    </citation>
    <scope>NUCLEOTIDE SEQUENCE [LARGE SCALE GENOMIC DNA]</scope>
    <source>
        <strain evidence="1 2">RR4-38</strain>
    </source>
</reference>
<dbReference type="AlphaFoldDB" id="A0A2S0HTU5"/>